<dbReference type="GO" id="GO:0016740">
    <property type="term" value="F:transferase activity"/>
    <property type="evidence" value="ECO:0007669"/>
    <property type="project" value="UniProtKB-KW"/>
</dbReference>
<proteinExistence type="predicted"/>
<evidence type="ECO:0000313" key="1">
    <source>
        <dbReference type="EMBL" id="TKI97898.1"/>
    </source>
</evidence>
<accession>A0A4U3B9J5</accession>
<dbReference type="EMBL" id="SZON01000171">
    <property type="protein sequence ID" value="TKI97898.1"/>
    <property type="molecule type" value="Genomic_DNA"/>
</dbReference>
<gene>
    <name evidence="1" type="ORF">FC699_06210</name>
</gene>
<reference evidence="1 2" key="1">
    <citation type="journal article" date="2019" name="Environ. Microbiol.">
        <title>An active ?-lactamase is a part of an orchestrated cell wall stress resistance network of Bacillus subtilis and related rhizosphere species.</title>
        <authorList>
            <person name="Bucher T."/>
            <person name="Keren-Paz A."/>
            <person name="Hausser J."/>
            <person name="Olender T."/>
            <person name="Cytryn E."/>
            <person name="Kolodkin-Gal I."/>
        </authorList>
    </citation>
    <scope>NUCLEOTIDE SEQUENCE [LARGE SCALE GENOMIC DNA]</scope>
    <source>
        <strain evidence="1 2">I5</strain>
    </source>
</reference>
<name>A0A4U3B9J5_9BACI</name>
<dbReference type="AlphaFoldDB" id="A0A4U3B9J5"/>
<dbReference type="Proteomes" id="UP000305222">
    <property type="component" value="Unassembled WGS sequence"/>
</dbReference>
<comment type="caution">
    <text evidence="1">The sequence shown here is derived from an EMBL/GenBank/DDBJ whole genome shotgun (WGS) entry which is preliminary data.</text>
</comment>
<keyword evidence="1" id="KW-0808">Transferase</keyword>
<feature type="non-terminal residue" evidence="1">
    <location>
        <position position="1"/>
    </location>
</feature>
<evidence type="ECO:0000313" key="2">
    <source>
        <dbReference type="Proteomes" id="UP000305222"/>
    </source>
</evidence>
<protein>
    <submittedName>
        <fullName evidence="1">Nucleotidyltransferase</fullName>
    </submittedName>
</protein>
<organism evidence="1 2">
    <name type="scientific">Bacillus wiedmannii</name>
    <dbReference type="NCBI Taxonomy" id="1890302"/>
    <lineage>
        <taxon>Bacteria</taxon>
        <taxon>Bacillati</taxon>
        <taxon>Bacillota</taxon>
        <taxon>Bacilli</taxon>
        <taxon>Bacillales</taxon>
        <taxon>Bacillaceae</taxon>
        <taxon>Bacillus</taxon>
        <taxon>Bacillus cereus group</taxon>
    </lineage>
</organism>
<sequence>PMSLKLGECYLLFYTQDEKKSFQARWKRDILYRIGKLFELIALQGKTFLSIVEQSPPLYLLCDEVVCSWNEKGKVMRKLLADMERKEEGIFEGVQFKYTEKEWSYIVSDTKQPKFLVYSHARNPVIARENMKNLIEKIRQYQKV</sequence>